<evidence type="ECO:0000313" key="1">
    <source>
        <dbReference type="EMBL" id="PTU74581.1"/>
    </source>
</evidence>
<evidence type="ECO:0000313" key="2">
    <source>
        <dbReference type="Proteomes" id="UP000244064"/>
    </source>
</evidence>
<evidence type="ECO:0008006" key="3">
    <source>
        <dbReference type="Google" id="ProtNLM"/>
    </source>
</evidence>
<dbReference type="EMBL" id="QASN01000017">
    <property type="protein sequence ID" value="PTU74581.1"/>
    <property type="molecule type" value="Genomic_DNA"/>
</dbReference>
<keyword evidence="2" id="KW-1185">Reference proteome</keyword>
<proteinExistence type="predicted"/>
<dbReference type="AlphaFoldDB" id="A0A2T5PA67"/>
<dbReference type="PROSITE" id="PS51257">
    <property type="entry name" value="PROKAR_LIPOPROTEIN"/>
    <property type="match status" value="1"/>
</dbReference>
<dbReference type="Proteomes" id="UP000244064">
    <property type="component" value="Unassembled WGS sequence"/>
</dbReference>
<gene>
    <name evidence="1" type="ORF">DBO85_10890</name>
</gene>
<dbReference type="OrthoDB" id="6997359at2"/>
<comment type="caution">
    <text evidence="1">The sequence shown here is derived from an EMBL/GenBank/DDBJ whole genome shotgun (WGS) entry which is preliminary data.</text>
</comment>
<sequence length="138" mass="15211">MRTLSLTLLTLILSGCAAWLPRHDPAQAWVDLDAAQASQVQATEVDEQQLDDPRFFQVAPGSHRLGVRYLFEVGAHNIGRDAPALQRDCRLALEYAGFEAGERYRLAAGATGFRPWARLYGSDGRLLAQADERGCLRG</sequence>
<name>A0A2T5PA67_9PSED</name>
<organism evidence="1 2">
    <name type="scientific">Pseudomonas mangrovi</name>
    <dbReference type="NCBI Taxonomy" id="2161748"/>
    <lineage>
        <taxon>Bacteria</taxon>
        <taxon>Pseudomonadati</taxon>
        <taxon>Pseudomonadota</taxon>
        <taxon>Gammaproteobacteria</taxon>
        <taxon>Pseudomonadales</taxon>
        <taxon>Pseudomonadaceae</taxon>
        <taxon>Pseudomonas</taxon>
    </lineage>
</organism>
<protein>
    <recommendedName>
        <fullName evidence="3">Lipoprotein</fullName>
    </recommendedName>
</protein>
<dbReference type="RefSeq" id="WP_108107276.1">
    <property type="nucleotide sequence ID" value="NZ_QASN01000017.1"/>
</dbReference>
<accession>A0A2T5PA67</accession>
<reference evidence="1 2" key="1">
    <citation type="submission" date="2018-04" db="EMBL/GenBank/DDBJ databases">
        <title>Pseudomonas sp. nov., isolated from mangrove soil.</title>
        <authorList>
            <person name="Chen C."/>
        </authorList>
    </citation>
    <scope>NUCLEOTIDE SEQUENCE [LARGE SCALE GENOMIC DNA]</scope>
    <source>
        <strain evidence="1 2">TC-11</strain>
    </source>
</reference>